<feature type="signal peptide" evidence="1">
    <location>
        <begin position="1"/>
        <end position="18"/>
    </location>
</feature>
<dbReference type="PROSITE" id="PS51257">
    <property type="entry name" value="PROKAR_LIPOPROTEIN"/>
    <property type="match status" value="1"/>
</dbReference>
<keyword evidence="3" id="KW-1185">Reference proteome</keyword>
<evidence type="ECO:0000313" key="2">
    <source>
        <dbReference type="EMBL" id="RXR20862.1"/>
    </source>
</evidence>
<dbReference type="GO" id="GO:0016740">
    <property type="term" value="F:transferase activity"/>
    <property type="evidence" value="ECO:0007669"/>
    <property type="project" value="UniProtKB-KW"/>
</dbReference>
<evidence type="ECO:0000256" key="1">
    <source>
        <dbReference type="SAM" id="SignalP"/>
    </source>
</evidence>
<sequence>MKTIKLLLIAMISPFLFASCTADVIVEDNYAGHYVDNGISLPQLMEGYNLWYVDYDATTGNGDVPFLTRAFTISFLHGDLYANNNLAGIGVTGDGFGIRVGYYDYFSKAIRVYHDVYGAYDLEVYQLAANRIKLYDRRQNTAYYLNGYQRSAFDYNKLFNDNIHYFLQEYKAWEKVYTSNVGALNDFDHEHFLQFMAGGSDNNFRSSQDAPGTNVNNIYWDFTGLYGVYNTSNPYTKILTLDYDFWGNESFTLSVINDSRIRLYHNASGTTYEFVGRGFIQYLRQSAVRSKSDTTLRKEFVKKELVK</sequence>
<proteinExistence type="predicted"/>
<keyword evidence="1" id="KW-0732">Signal</keyword>
<comment type="caution">
    <text evidence="2">The sequence shown here is derived from an EMBL/GenBank/DDBJ whole genome shotgun (WGS) entry which is preliminary data.</text>
</comment>
<organism evidence="2 3">
    <name type="scientific">Flavobacterium amnicola</name>
    <dbReference type="NCBI Taxonomy" id="2506422"/>
    <lineage>
        <taxon>Bacteria</taxon>
        <taxon>Pseudomonadati</taxon>
        <taxon>Bacteroidota</taxon>
        <taxon>Flavobacteriia</taxon>
        <taxon>Flavobacteriales</taxon>
        <taxon>Flavobacteriaceae</taxon>
        <taxon>Flavobacterium</taxon>
    </lineage>
</organism>
<reference evidence="3" key="1">
    <citation type="submission" date="2019-01" db="EMBL/GenBank/DDBJ databases">
        <title>Cytophagaceae bacterium strain CAR-16.</title>
        <authorList>
            <person name="Chen W.-M."/>
        </authorList>
    </citation>
    <scope>NUCLEOTIDE SEQUENCE [LARGE SCALE GENOMIC DNA]</scope>
    <source>
        <strain evidence="3">LLJ-11</strain>
    </source>
</reference>
<name>A0A4Q1K5J1_9FLAO</name>
<evidence type="ECO:0000313" key="3">
    <source>
        <dbReference type="Proteomes" id="UP000290283"/>
    </source>
</evidence>
<dbReference type="OrthoDB" id="1150486at2"/>
<dbReference type="Proteomes" id="UP000290283">
    <property type="component" value="Unassembled WGS sequence"/>
</dbReference>
<dbReference type="RefSeq" id="WP_129434143.1">
    <property type="nucleotide sequence ID" value="NZ_SBKO01000001.1"/>
</dbReference>
<protein>
    <submittedName>
        <fullName evidence="2">Nicotinic acid mononucleotide adenyltransferase</fullName>
    </submittedName>
</protein>
<accession>A0A4Q1K5J1</accession>
<keyword evidence="2" id="KW-0808">Transferase</keyword>
<feature type="chain" id="PRO_5021016015" evidence="1">
    <location>
        <begin position="19"/>
        <end position="307"/>
    </location>
</feature>
<gene>
    <name evidence="2" type="ORF">EQG63_02690</name>
</gene>
<dbReference type="AlphaFoldDB" id="A0A4Q1K5J1"/>
<dbReference type="EMBL" id="SBKO01000001">
    <property type="protein sequence ID" value="RXR20862.1"/>
    <property type="molecule type" value="Genomic_DNA"/>
</dbReference>